<dbReference type="SMART" id="SM00054">
    <property type="entry name" value="EFh"/>
    <property type="match status" value="3"/>
</dbReference>
<sequence>MEQSKGRPMMLARNSSSSSSFRLRSPSLNSLRLRRTFDLFDKNGDGFITINELNQALGILGLDTDLSELNSMVESYIKPGNAGLLYDDFQTFHRALDDTFFGGGVVEEMRETTESSDDEEENNADLMEAFKVFDVDGDGFISAQELQTVLEKLGFEEGKEMKRVEEMIVSVDRNQDGVVDFLEFKDMMRNVTVPFPLS</sequence>
<dbReference type="Gene3D" id="1.10.238.10">
    <property type="entry name" value="EF-hand"/>
    <property type="match status" value="2"/>
</dbReference>
<feature type="domain" description="EF-hand" evidence="5">
    <location>
        <begin position="159"/>
        <end position="194"/>
    </location>
</feature>
<dbReference type="AlphaFoldDB" id="A0A7N0T332"/>
<dbReference type="FunFam" id="1.10.238.10:FF:000001">
    <property type="entry name" value="Calmodulin 1"/>
    <property type="match status" value="1"/>
</dbReference>
<accession>A0A7N0T332</accession>
<dbReference type="EnsemblPlants" id="Kaladp0020s0014.1.v1.1">
    <property type="protein sequence ID" value="Kaladp0020s0014.1.v1.1.CDS.1"/>
    <property type="gene ID" value="Kaladp0020s0014.v1.1"/>
</dbReference>
<dbReference type="SUPFAM" id="SSF47473">
    <property type="entry name" value="EF-hand"/>
    <property type="match status" value="1"/>
</dbReference>
<dbReference type="InterPro" id="IPR018247">
    <property type="entry name" value="EF_Hand_1_Ca_BS"/>
</dbReference>
<dbReference type="PANTHER" id="PTHR10891">
    <property type="entry name" value="EF-HAND CALCIUM-BINDING DOMAIN CONTAINING PROTEIN"/>
    <property type="match status" value="1"/>
</dbReference>
<keyword evidence="2" id="KW-0677">Repeat</keyword>
<evidence type="ECO:0000256" key="3">
    <source>
        <dbReference type="ARBA" id="ARBA00022837"/>
    </source>
</evidence>
<evidence type="ECO:0000313" key="6">
    <source>
        <dbReference type="EnsemblPlants" id="Kaladp0020s0014.1.v1.1.CDS.1"/>
    </source>
</evidence>
<keyword evidence="3" id="KW-0106">Calcium</keyword>
<evidence type="ECO:0000259" key="5">
    <source>
        <dbReference type="PROSITE" id="PS50222"/>
    </source>
</evidence>
<dbReference type="GO" id="GO:0005509">
    <property type="term" value="F:calcium ion binding"/>
    <property type="evidence" value="ECO:0007669"/>
    <property type="project" value="InterPro"/>
</dbReference>
<name>A0A7N0T332_KALFE</name>
<feature type="domain" description="EF-hand" evidence="5">
    <location>
        <begin position="28"/>
        <end position="63"/>
    </location>
</feature>
<feature type="domain" description="EF-hand" evidence="5">
    <location>
        <begin position="121"/>
        <end position="156"/>
    </location>
</feature>
<dbReference type="Pfam" id="PF13405">
    <property type="entry name" value="EF-hand_6"/>
    <property type="match status" value="1"/>
</dbReference>
<keyword evidence="1" id="KW-0479">Metal-binding</keyword>
<evidence type="ECO:0000256" key="1">
    <source>
        <dbReference type="ARBA" id="ARBA00022723"/>
    </source>
</evidence>
<keyword evidence="7" id="KW-1185">Reference proteome</keyword>
<evidence type="ECO:0000256" key="4">
    <source>
        <dbReference type="SAM" id="MobiDB-lite"/>
    </source>
</evidence>
<dbReference type="InterPro" id="IPR011992">
    <property type="entry name" value="EF-hand-dom_pair"/>
</dbReference>
<reference evidence="6" key="1">
    <citation type="submission" date="2021-01" db="UniProtKB">
        <authorList>
            <consortium name="EnsemblPlants"/>
        </authorList>
    </citation>
    <scope>IDENTIFICATION</scope>
</reference>
<dbReference type="CDD" id="cd00051">
    <property type="entry name" value="EFh"/>
    <property type="match status" value="2"/>
</dbReference>
<dbReference type="PROSITE" id="PS50222">
    <property type="entry name" value="EF_HAND_2"/>
    <property type="match status" value="3"/>
</dbReference>
<dbReference type="InterPro" id="IPR002048">
    <property type="entry name" value="EF_hand_dom"/>
</dbReference>
<evidence type="ECO:0000256" key="2">
    <source>
        <dbReference type="ARBA" id="ARBA00022737"/>
    </source>
</evidence>
<protein>
    <recommendedName>
        <fullName evidence="5">EF-hand domain-containing protein</fullName>
    </recommendedName>
</protein>
<dbReference type="Pfam" id="PF13499">
    <property type="entry name" value="EF-hand_7"/>
    <property type="match status" value="1"/>
</dbReference>
<dbReference type="Gramene" id="Kaladp0020s0014.1.v1.1">
    <property type="protein sequence ID" value="Kaladp0020s0014.1.v1.1.CDS.1"/>
    <property type="gene ID" value="Kaladp0020s0014.v1.1"/>
</dbReference>
<evidence type="ECO:0000313" key="7">
    <source>
        <dbReference type="Proteomes" id="UP000594263"/>
    </source>
</evidence>
<dbReference type="Proteomes" id="UP000594263">
    <property type="component" value="Unplaced"/>
</dbReference>
<dbReference type="InterPro" id="IPR039647">
    <property type="entry name" value="EF_hand_pair_protein_CML-like"/>
</dbReference>
<proteinExistence type="predicted"/>
<organism evidence="6 7">
    <name type="scientific">Kalanchoe fedtschenkoi</name>
    <name type="common">Lavender scallops</name>
    <name type="synonym">South American air plant</name>
    <dbReference type="NCBI Taxonomy" id="63787"/>
    <lineage>
        <taxon>Eukaryota</taxon>
        <taxon>Viridiplantae</taxon>
        <taxon>Streptophyta</taxon>
        <taxon>Embryophyta</taxon>
        <taxon>Tracheophyta</taxon>
        <taxon>Spermatophyta</taxon>
        <taxon>Magnoliopsida</taxon>
        <taxon>eudicotyledons</taxon>
        <taxon>Gunneridae</taxon>
        <taxon>Pentapetalae</taxon>
        <taxon>Saxifragales</taxon>
        <taxon>Crassulaceae</taxon>
        <taxon>Kalanchoe</taxon>
    </lineage>
</organism>
<dbReference type="PROSITE" id="PS00018">
    <property type="entry name" value="EF_HAND_1"/>
    <property type="match status" value="3"/>
</dbReference>
<feature type="region of interest" description="Disordered" evidence="4">
    <location>
        <begin position="1"/>
        <end position="20"/>
    </location>
</feature>
<dbReference type="OMA" id="HIRCCED"/>